<sequence length="170" mass="18485">MPSVPVICDTASGLPPPPVPPSPLRGCSRTRSPRSPPVPPVMATPTPIDKEVLKLLLPLRYDGKTVIEYNRFLSQLHIYWQVNTALTTIELKVHATLIFAQLVSMHIGTQGVMTPFADEAAFATAFRARFGHLNDEAAAQVALAKLCANKSMCEKRTATEFSALFKGLAD</sequence>
<evidence type="ECO:0000313" key="2">
    <source>
        <dbReference type="EMBL" id="KAF9800497.1"/>
    </source>
</evidence>
<dbReference type="AlphaFoldDB" id="A0A8H7TXI0"/>
<evidence type="ECO:0008006" key="4">
    <source>
        <dbReference type="Google" id="ProtNLM"/>
    </source>
</evidence>
<proteinExistence type="predicted"/>
<name>A0A8H7TXI0_9APHY</name>
<comment type="caution">
    <text evidence="2">The sequence shown here is derived from an EMBL/GenBank/DDBJ whole genome shotgun (WGS) entry which is preliminary data.</text>
</comment>
<dbReference type="Proteomes" id="UP000639403">
    <property type="component" value="Unassembled WGS sequence"/>
</dbReference>
<accession>A0A8H7TXI0</accession>
<feature type="region of interest" description="Disordered" evidence="1">
    <location>
        <begin position="12"/>
        <end position="43"/>
    </location>
</feature>
<reference evidence="2" key="1">
    <citation type="submission" date="2020-11" db="EMBL/GenBank/DDBJ databases">
        <authorList>
            <person name="Koelle M."/>
            <person name="Horta M.A.C."/>
            <person name="Nowrousian M."/>
            <person name="Ohm R.A."/>
            <person name="Benz P."/>
            <person name="Pilgard A."/>
        </authorList>
    </citation>
    <scope>NUCLEOTIDE SEQUENCE</scope>
    <source>
        <strain evidence="2">FPRL280</strain>
    </source>
</reference>
<evidence type="ECO:0000313" key="3">
    <source>
        <dbReference type="Proteomes" id="UP000639403"/>
    </source>
</evidence>
<feature type="compositionally biased region" description="Pro residues" evidence="1">
    <location>
        <begin position="14"/>
        <end position="23"/>
    </location>
</feature>
<protein>
    <recommendedName>
        <fullName evidence="4">Retrotransposon gag domain-containing protein</fullName>
    </recommendedName>
</protein>
<gene>
    <name evidence="2" type="ORF">IEO21_10355</name>
</gene>
<dbReference type="EMBL" id="JADOXO010000771">
    <property type="protein sequence ID" value="KAF9800497.1"/>
    <property type="molecule type" value="Genomic_DNA"/>
</dbReference>
<organism evidence="2 3">
    <name type="scientific">Rhodonia placenta</name>
    <dbReference type="NCBI Taxonomy" id="104341"/>
    <lineage>
        <taxon>Eukaryota</taxon>
        <taxon>Fungi</taxon>
        <taxon>Dikarya</taxon>
        <taxon>Basidiomycota</taxon>
        <taxon>Agaricomycotina</taxon>
        <taxon>Agaricomycetes</taxon>
        <taxon>Polyporales</taxon>
        <taxon>Adustoporiaceae</taxon>
        <taxon>Rhodonia</taxon>
    </lineage>
</organism>
<reference evidence="2" key="2">
    <citation type="journal article" name="Front. Microbiol.">
        <title>Degradative Capacity of Two Strains of Rhodonia placenta: From Phenotype to Genotype.</title>
        <authorList>
            <person name="Kolle M."/>
            <person name="Horta M.A.C."/>
            <person name="Nowrousian M."/>
            <person name="Ohm R.A."/>
            <person name="Benz J.P."/>
            <person name="Pilgard A."/>
        </authorList>
    </citation>
    <scope>NUCLEOTIDE SEQUENCE</scope>
    <source>
        <strain evidence="2">FPRL280</strain>
    </source>
</reference>
<evidence type="ECO:0000256" key="1">
    <source>
        <dbReference type="SAM" id="MobiDB-lite"/>
    </source>
</evidence>